<dbReference type="Proteomes" id="UP000222163">
    <property type="component" value="Unassembled WGS sequence"/>
</dbReference>
<dbReference type="AlphaFoldDB" id="A0A2G1BWU8"/>
<dbReference type="RefSeq" id="WP_099214317.1">
    <property type="nucleotide sequence ID" value="NZ_JAUYVU010000002.1"/>
</dbReference>
<protein>
    <submittedName>
        <fullName evidence="3">DUF4199 domain-containing protein</fullName>
    </submittedName>
</protein>
<reference evidence="3 4" key="1">
    <citation type="journal article" date="2016" name="Nat. Commun.">
        <title>Microbial interactions lead to rapid micro-scale successions on model marine particles.</title>
        <authorList>
            <person name="Datta M.S."/>
            <person name="Sliwerska E."/>
            <person name="Gore J."/>
            <person name="Polz M.F."/>
            <person name="Cordero O.X."/>
        </authorList>
    </citation>
    <scope>NUCLEOTIDE SEQUENCE [LARGE SCALE GENOMIC DNA]</scope>
    <source>
        <strain evidence="3 4">4G03</strain>
    </source>
</reference>
<evidence type="ECO:0000313" key="2">
    <source>
        <dbReference type="EMBL" id="MDP2540534.1"/>
    </source>
</evidence>
<name>A0A2G1BWU8_9FLAO</name>
<gene>
    <name evidence="3" type="ORF">CSC81_03110</name>
    <name evidence="2" type="ORF">Q8W23_03495</name>
</gene>
<feature type="transmembrane region" description="Helical" evidence="1">
    <location>
        <begin position="146"/>
        <end position="167"/>
    </location>
</feature>
<feature type="transmembrane region" description="Helical" evidence="1">
    <location>
        <begin position="12"/>
        <end position="33"/>
    </location>
</feature>
<dbReference type="EMBL" id="PDUU01000003">
    <property type="protein sequence ID" value="PHN98496.1"/>
    <property type="molecule type" value="Genomic_DNA"/>
</dbReference>
<keyword evidence="5" id="KW-1185">Reference proteome</keyword>
<feature type="transmembrane region" description="Helical" evidence="1">
    <location>
        <begin position="81"/>
        <end position="102"/>
    </location>
</feature>
<keyword evidence="1" id="KW-1133">Transmembrane helix</keyword>
<evidence type="ECO:0000313" key="4">
    <source>
        <dbReference type="Proteomes" id="UP000222163"/>
    </source>
</evidence>
<reference evidence="2 5" key="3">
    <citation type="submission" date="2023-07" db="EMBL/GenBank/DDBJ databases">
        <title>Genome content predicts the carbon catabolic preferences of heterotrophic bacteria.</title>
        <authorList>
            <person name="Gralka M."/>
        </authorList>
    </citation>
    <scope>NUCLEOTIDE SEQUENCE [LARGE SCALE GENOMIC DNA]</scope>
    <source>
        <strain evidence="2 5">4G03</strain>
    </source>
</reference>
<reference evidence="3" key="2">
    <citation type="submission" date="2017-10" db="EMBL/GenBank/DDBJ databases">
        <authorList>
            <person name="Enke T.N."/>
            <person name="Cordero O.X."/>
        </authorList>
    </citation>
    <scope>NUCLEOTIDE SEQUENCE</scope>
    <source>
        <strain evidence="3">4G03</strain>
    </source>
</reference>
<organism evidence="3 4">
    <name type="scientific">Tenacibaculum discolor</name>
    <dbReference type="NCBI Taxonomy" id="361581"/>
    <lineage>
        <taxon>Bacteria</taxon>
        <taxon>Pseudomonadati</taxon>
        <taxon>Bacteroidota</taxon>
        <taxon>Flavobacteriia</taxon>
        <taxon>Flavobacteriales</taxon>
        <taxon>Flavobacteriaceae</taxon>
        <taxon>Tenacibaculum</taxon>
    </lineage>
</organism>
<evidence type="ECO:0000313" key="3">
    <source>
        <dbReference type="EMBL" id="PHN98496.1"/>
    </source>
</evidence>
<evidence type="ECO:0000256" key="1">
    <source>
        <dbReference type="SAM" id="Phobius"/>
    </source>
</evidence>
<accession>A0A2G1BWU8</accession>
<dbReference type="Proteomes" id="UP001242342">
    <property type="component" value="Unassembled WGS sequence"/>
</dbReference>
<proteinExistence type="predicted"/>
<keyword evidence="1" id="KW-0472">Membrane</keyword>
<dbReference type="InterPro" id="IPR025250">
    <property type="entry name" value="DUF4199"/>
</dbReference>
<evidence type="ECO:0000313" key="5">
    <source>
        <dbReference type="Proteomes" id="UP001242342"/>
    </source>
</evidence>
<dbReference type="EMBL" id="JAUYVU010000002">
    <property type="protein sequence ID" value="MDP2540534.1"/>
    <property type="molecule type" value="Genomic_DNA"/>
</dbReference>
<keyword evidence="1" id="KW-0812">Transmembrane</keyword>
<feature type="transmembrane region" description="Helical" evidence="1">
    <location>
        <begin position="39"/>
        <end position="60"/>
    </location>
</feature>
<sequence>MENQANSKNIILNYGLIYGGAIVLTNLIIYALGMTFDTVGGIINMIILAACIIALPILAIKKFKKDNNSFLTWGQALKIGIGVVAVGALISIIYSHVFTGLIEPDFYNQLNEFQTQKLLDAGLTDEQVDAQLAMQSKFQGTLIGDALGFLFYIFLGFVVSAITGAIMKKTEEDQY</sequence>
<comment type="caution">
    <text evidence="3">The sequence shown here is derived from an EMBL/GenBank/DDBJ whole genome shotgun (WGS) entry which is preliminary data.</text>
</comment>
<dbReference type="Pfam" id="PF13858">
    <property type="entry name" value="DUF4199"/>
    <property type="match status" value="1"/>
</dbReference>